<feature type="transmembrane region" description="Helical" evidence="17">
    <location>
        <begin position="1765"/>
        <end position="1785"/>
    </location>
</feature>
<feature type="transmembrane region" description="Helical" evidence="17">
    <location>
        <begin position="1909"/>
        <end position="1932"/>
    </location>
</feature>
<keyword evidence="13" id="KW-0675">Receptor</keyword>
<evidence type="ECO:0000256" key="5">
    <source>
        <dbReference type="ARBA" id="ARBA00022475"/>
    </source>
</evidence>
<evidence type="ECO:0000313" key="21">
    <source>
        <dbReference type="EMBL" id="SSX17780.1"/>
    </source>
</evidence>
<dbReference type="Pfam" id="PF00501">
    <property type="entry name" value="AMP-binding"/>
    <property type="match status" value="1"/>
</dbReference>
<dbReference type="VEuPathDB" id="VectorBase:CSON003338"/>
<dbReference type="GO" id="GO:0007166">
    <property type="term" value="P:cell surface receptor signaling pathway"/>
    <property type="evidence" value="ECO:0007669"/>
    <property type="project" value="InterPro"/>
</dbReference>
<evidence type="ECO:0000256" key="2">
    <source>
        <dbReference type="ARBA" id="ARBA00010933"/>
    </source>
</evidence>
<dbReference type="FunFam" id="2.60.120.740:FF:000001">
    <property type="entry name" value="Adhesion G protein-coupled receptor L2"/>
    <property type="match status" value="1"/>
</dbReference>
<organism evidence="21">
    <name type="scientific">Culicoides sonorensis</name>
    <name type="common">Biting midge</name>
    <dbReference type="NCBI Taxonomy" id="179676"/>
    <lineage>
        <taxon>Eukaryota</taxon>
        <taxon>Metazoa</taxon>
        <taxon>Ecdysozoa</taxon>
        <taxon>Arthropoda</taxon>
        <taxon>Hexapoda</taxon>
        <taxon>Insecta</taxon>
        <taxon>Pterygota</taxon>
        <taxon>Neoptera</taxon>
        <taxon>Endopterygota</taxon>
        <taxon>Diptera</taxon>
        <taxon>Nematocera</taxon>
        <taxon>Chironomoidea</taxon>
        <taxon>Ceratopogonidae</taxon>
        <taxon>Ceratopogoninae</taxon>
        <taxon>Culicoides</taxon>
        <taxon>Monoculicoides</taxon>
    </lineage>
</organism>
<dbReference type="InterPro" id="IPR000203">
    <property type="entry name" value="GPS"/>
</dbReference>
<feature type="transmembrane region" description="Helical" evidence="17">
    <location>
        <begin position="1847"/>
        <end position="1872"/>
    </location>
</feature>
<evidence type="ECO:0000256" key="12">
    <source>
        <dbReference type="ARBA" id="ARBA00023157"/>
    </source>
</evidence>
<dbReference type="GO" id="GO:0030246">
    <property type="term" value="F:carbohydrate binding"/>
    <property type="evidence" value="ECO:0007669"/>
    <property type="project" value="UniProtKB-KW"/>
</dbReference>
<evidence type="ECO:0000256" key="14">
    <source>
        <dbReference type="ARBA" id="ARBA00023180"/>
    </source>
</evidence>
<dbReference type="FunFam" id="1.25.40.610:FF:000006">
    <property type="entry name" value="latrophilin Cirl isoform X2"/>
    <property type="match status" value="1"/>
</dbReference>
<feature type="transmembrane region" description="Helical" evidence="17">
    <location>
        <begin position="373"/>
        <end position="394"/>
    </location>
</feature>
<evidence type="ECO:0000256" key="13">
    <source>
        <dbReference type="ARBA" id="ARBA00023170"/>
    </source>
</evidence>
<dbReference type="Gene3D" id="3.40.50.980">
    <property type="match status" value="2"/>
</dbReference>
<dbReference type="InterPro" id="IPR000922">
    <property type="entry name" value="Lectin_gal-bd_dom"/>
</dbReference>
<keyword evidence="14" id="KW-0325">Glycoprotein</keyword>
<dbReference type="EMBL" id="UFQT01000015">
    <property type="protein sequence ID" value="SSX17780.1"/>
    <property type="molecule type" value="Genomic_DNA"/>
</dbReference>
<evidence type="ECO:0000256" key="10">
    <source>
        <dbReference type="ARBA" id="ARBA00023040"/>
    </source>
</evidence>
<dbReference type="Gene3D" id="1.25.40.610">
    <property type="match status" value="1"/>
</dbReference>
<dbReference type="Pfam" id="PF16489">
    <property type="entry name" value="GAIN"/>
    <property type="match status" value="1"/>
</dbReference>
<name>A0A336LIW8_CULSO</name>
<evidence type="ECO:0000259" key="19">
    <source>
        <dbReference type="PROSITE" id="PS50228"/>
    </source>
</evidence>
<keyword evidence="7 17" id="KW-0812">Transmembrane</keyword>
<dbReference type="Pfam" id="PF02140">
    <property type="entry name" value="SUEL_Lectin"/>
    <property type="match status" value="1"/>
</dbReference>
<dbReference type="InterPro" id="IPR045851">
    <property type="entry name" value="AMP-bd_C_sf"/>
</dbReference>
<keyword evidence="15" id="KW-0807">Transducer</keyword>
<evidence type="ECO:0000256" key="4">
    <source>
        <dbReference type="ARBA" id="ARBA00015543"/>
    </source>
</evidence>
<evidence type="ECO:0000259" key="20">
    <source>
        <dbReference type="PROSITE" id="PS50261"/>
    </source>
</evidence>
<dbReference type="Gene3D" id="4.10.1240.10">
    <property type="entry name" value="GPCR, family 2, extracellular hormone receptor domain"/>
    <property type="match status" value="1"/>
</dbReference>
<keyword evidence="11 17" id="KW-0472">Membrane</keyword>
<dbReference type="PANTHER" id="PTHR12011:SF475">
    <property type="entry name" value="LATROPHILIN CIRL"/>
    <property type="match status" value="1"/>
</dbReference>
<keyword evidence="12" id="KW-1015">Disulfide bond</keyword>
<dbReference type="PROSITE" id="PS50221">
    <property type="entry name" value="GAIN_B"/>
    <property type="match status" value="1"/>
</dbReference>
<feature type="domain" description="G-protein coupled receptors family 2 profile 2" evidence="20">
    <location>
        <begin position="1724"/>
        <end position="1966"/>
    </location>
</feature>
<dbReference type="Gene3D" id="2.30.38.10">
    <property type="entry name" value="Luciferase, Domain 3"/>
    <property type="match status" value="1"/>
</dbReference>
<feature type="region of interest" description="Disordered" evidence="16">
    <location>
        <begin position="1030"/>
        <end position="1061"/>
    </location>
</feature>
<feature type="domain" description="SUEL-type lectin" evidence="19">
    <location>
        <begin position="922"/>
        <end position="1011"/>
    </location>
</feature>
<comment type="subcellular location">
    <subcellularLocation>
        <location evidence="1">Cell membrane</location>
        <topology evidence="1">Multi-pass membrane protein</topology>
    </subcellularLocation>
</comment>
<evidence type="ECO:0000256" key="16">
    <source>
        <dbReference type="SAM" id="MobiDB-lite"/>
    </source>
</evidence>
<keyword evidence="5" id="KW-1003">Cell membrane</keyword>
<dbReference type="Gene3D" id="1.20.1070.10">
    <property type="entry name" value="Rhodopsin 7-helix transmembrane proteins"/>
    <property type="match status" value="1"/>
</dbReference>
<dbReference type="InterPro" id="IPR017981">
    <property type="entry name" value="GPCR_2-like_7TM"/>
</dbReference>
<dbReference type="PROSITE" id="PS50228">
    <property type="entry name" value="SUEL_LECTIN"/>
    <property type="match status" value="1"/>
</dbReference>
<dbReference type="Pfam" id="PF00002">
    <property type="entry name" value="7tm_2"/>
    <property type="match status" value="1"/>
</dbReference>
<dbReference type="CDD" id="cd22830">
    <property type="entry name" value="Gal_Rha_Lectin_dCirl"/>
    <property type="match status" value="1"/>
</dbReference>
<protein>
    <recommendedName>
        <fullName evidence="4">Latrophilin Cirl</fullName>
    </recommendedName>
</protein>
<keyword evidence="9 17" id="KW-1133">Transmembrane helix</keyword>
<gene>
    <name evidence="21" type="primary">CSON003338</name>
</gene>
<feature type="compositionally biased region" description="Low complexity" evidence="16">
    <location>
        <begin position="1038"/>
        <end position="1050"/>
    </location>
</feature>
<reference evidence="21" key="1">
    <citation type="submission" date="2018-07" db="EMBL/GenBank/DDBJ databases">
        <authorList>
            <person name="Quirk P.G."/>
            <person name="Krulwich T.A."/>
        </authorList>
    </citation>
    <scope>NUCLEOTIDE SEQUENCE</scope>
</reference>
<dbReference type="Gene3D" id="3.30.300.30">
    <property type="match status" value="1"/>
</dbReference>
<evidence type="ECO:0000256" key="6">
    <source>
        <dbReference type="ARBA" id="ARBA00022553"/>
    </source>
</evidence>
<evidence type="ECO:0000256" key="17">
    <source>
        <dbReference type="SAM" id="Phobius"/>
    </source>
</evidence>
<evidence type="ECO:0000256" key="15">
    <source>
        <dbReference type="ARBA" id="ARBA00023224"/>
    </source>
</evidence>
<feature type="domain" description="GAIN-B" evidence="18">
    <location>
        <begin position="1395"/>
        <end position="1574"/>
    </location>
</feature>
<dbReference type="PANTHER" id="PTHR12011">
    <property type="entry name" value="ADHESION G-PROTEIN COUPLED RECEPTOR"/>
    <property type="match status" value="1"/>
</dbReference>
<dbReference type="InterPro" id="IPR032471">
    <property type="entry name" value="AGRL2-4_GAIN_subdom_A"/>
</dbReference>
<dbReference type="SMART" id="SM00303">
    <property type="entry name" value="GPS"/>
    <property type="match status" value="1"/>
</dbReference>
<evidence type="ECO:0000256" key="1">
    <source>
        <dbReference type="ARBA" id="ARBA00004651"/>
    </source>
</evidence>
<dbReference type="InterPro" id="IPR046338">
    <property type="entry name" value="GAIN_dom_sf"/>
</dbReference>
<feature type="transmembrane region" description="Helical" evidence="17">
    <location>
        <begin position="1944"/>
        <end position="1963"/>
    </location>
</feature>
<comment type="subunit">
    <text evidence="3">Forms a heterodimer, consisting of a large extracellular region non-covalently linked to a seven-transmembrane moiety.</text>
</comment>
<keyword evidence="6" id="KW-0597">Phosphoprotein</keyword>
<feature type="region of interest" description="Disordered" evidence="16">
    <location>
        <begin position="2137"/>
        <end position="2163"/>
    </location>
</feature>
<feature type="transmembrane region" description="Helical" evidence="17">
    <location>
        <begin position="1806"/>
        <end position="1827"/>
    </location>
</feature>
<evidence type="ECO:0000256" key="11">
    <source>
        <dbReference type="ARBA" id="ARBA00023136"/>
    </source>
</evidence>
<dbReference type="GO" id="GO:0004930">
    <property type="term" value="F:G protein-coupled receptor activity"/>
    <property type="evidence" value="ECO:0007669"/>
    <property type="project" value="UniProtKB-KW"/>
</dbReference>
<dbReference type="InterPro" id="IPR043159">
    <property type="entry name" value="Lectin_gal-bd_sf"/>
</dbReference>
<dbReference type="InterPro" id="IPR000873">
    <property type="entry name" value="AMP-dep_synth/lig_dom"/>
</dbReference>
<accession>A0A336LIW8</accession>
<dbReference type="InterPro" id="IPR000832">
    <property type="entry name" value="GPCR_2_secretin-like"/>
</dbReference>
<feature type="transmembrane region" description="Helical" evidence="17">
    <location>
        <begin position="1588"/>
        <end position="1611"/>
    </location>
</feature>
<keyword evidence="10" id="KW-0297">G-protein coupled receptor</keyword>
<evidence type="ECO:0000256" key="8">
    <source>
        <dbReference type="ARBA" id="ARBA00022734"/>
    </source>
</evidence>
<dbReference type="Gene3D" id="2.60.220.50">
    <property type="match status" value="1"/>
</dbReference>
<dbReference type="InterPro" id="IPR036445">
    <property type="entry name" value="GPCR_2_extracell_dom_sf"/>
</dbReference>
<evidence type="ECO:0000256" key="7">
    <source>
        <dbReference type="ARBA" id="ARBA00022692"/>
    </source>
</evidence>
<comment type="similarity">
    <text evidence="2">Belongs to the G-protein coupled receptor 2 family. LN-TM7 subfamily.</text>
</comment>
<evidence type="ECO:0000259" key="18">
    <source>
        <dbReference type="PROSITE" id="PS50221"/>
    </source>
</evidence>
<sequence length="2163" mass="243832">MYSIWKAMHNHQCPYCLRGTVPIDKKCNTPASSKATDTTTTTICRCQNRHTLLVNPELDHNQQNYRNNTISKSGCNILQQIQKIPSSNELLKKMYLQQSSKYFDGCCHNLAIYPVNSNSCDPLQIHCCRQEKRNCSNICWQHQYQNDSRINQLPSLSAVSSHHNTHPSNNNNNQINCNGCQYSDISFSPATTITNATYFSSPVYKSDCSKNNKNNCKCTKIACTIASEFYQSNNKIDENSLASSCKFDQYDVYSNSHHYFKGYPTTDDDKQFTIIKNSDLSALTKNSNYNKNKQIEDEEKIIIVENNKKMSSGKSDIKINNNNNNRNRSFKKSKKNELWTEFTKLLLGKGNGSRLHNNCKRNLRIESFTKSTIISIFTSIFLLIALLPSFTLAASVNYPYGHKSVGEVIFETMTKDLNHVCQISDDSGQIYTNERALKAAISFVNALKIKGIQQGDKIIVLMHNHHYLLPTWLGCALAGFILCPFHFTNTSVKAELVDLVDQIRPKIMITSYLDAVDTFQSIFKQINLECEVYIYQNKQSNCFDLKPLLEKYFTNFDEFQPIKTADPENELFVVVLSSSTTGKPKLINGTHAQLLHQTIGPFSRIVVSSTMLPGWNSELVLLFIVLIKFCTRIIRAHYTIDEFLLMLQKHKVQTIYIKPKDIFQMIKCETIHRVSLKHLRRVASTGEHMSIKMALELKKHIPNCTVLSCYGITDIGGALTTPSDSKKLVHQLVGKVRRGFDFIVVDTKMNRLGPNQIGELCVKSNLCKFPGYFNNDKLTRETLTTDGFFITGDLGKLLNQGEVERIILENVQGISAVCVVDVENDEHGMIPYIAIIPDTDAVLSESDVVKTVMKHHSFEFETRVFFFDSLPMTISSKFKKHLIRQMIIKKIYDEIFLISRLNHIFLILRDMATVPKVGTAYACEDKTLTIECEPGDTINIIRANFGRFSLTICNDHGNVDWSVNCMSQKSLRVLNTKCATKQNCSVSASASLFGDPCPGTRKYLEANYRCESAIHTTTVINRLSPPPWQVTSQPSVWSTSTIRTPTTSRTVGNQNSQHGKESPFEEIFNGFRVTTQRFNLLGSTTTGDKTISTTTQRVVSSTEESFHASKNDEKKLLGGGRHTIGGLSFDDTKAVSDDRNLNRFGIMPSMAPTVQEEHSTPFSVLLNTKTGDNSKNYDPSLENLFCAPTMARNLFWNVTRAGDVNVQPCPGGATGIAKWRCVLARNATYSDGILHNGFPHTFVSLDSQSDSSNVSVNNTNAKAIWYPSTPDLTQCRSLWLNSLEIRVNQRDSSLISIANDLSQVTSSKTLYGGDMLVTTKIIQTMSEKMTYDIETFPDQRQRETTVTELLHGVVKTGSNLLDSSQEPSWHDLSFEDQMRVATSLLTGLEDNAFLLADTINRERNVVQKVFPDSDSEQWEVSDDQIEIPKGALIENNEGGLVRIVFVAFDRLESILKPATIWMDSKLTSNTDSSLQNNGSDKQGIEPRKRILNSKVISASLGKGRHIQLSQPIRLVLKHLIMENVTNPSCVFWNYIDHAWSDDGCYVETTNRTHTTCMCNHLTNFAILMDVVDDMPTSLLSILDDNLRVLIYISISISIILIIVAIITLKMFNGLLIKVRSRSNRHSVTNTNQTNATVAATAPVPPNNLTANNATIATNNNNLNNLAGSNQLMNAQNNLNRQLNIRTPIPASRTNINHSNNTIITPADQNPANIHLLHHHHHHHLHHHLSCRTTIYRNLYICLLFIEILFLVGIELTEDHVLCGFASAFLHCSFLSATGWIFFEGYQLYLTLTNDDMMLEVEKSSRILWYYLFTYGLAFLIVTISIAIDPFVYTRADYCVWMEQTNVFWSTFITPIIIFILINLVYSAMAINVMNKKFTNSLKTKEHTRLASASSRAENVTMNKIRVVIFYLRCSFIFMTTFIFNWLFAFLYIKNQKWKALGMEYAGEGLTSTYGYLFIFFNTFQGIRREYCKFAQRQSWLPNCLRCAQQPSGVPSTSSNNVQHQIGGENSLSGINNFPVGTCLPSGVPGGQLIPTGATMEGGGTLSRHPQMGTKGKRLVYGIDGMPETGTLRGQIMPMGSQTSPMSSTGSTQLIYNGTTNARHLQEWAYQHPESQINKNAFDERLLYYDTNAKNLKQSRSRDNELHDDDSLGQSHEQQHDELK</sequence>
<feature type="transmembrane region" description="Helical" evidence="17">
    <location>
        <begin position="1734"/>
        <end position="1753"/>
    </location>
</feature>
<proteinExistence type="inferred from homology"/>
<dbReference type="InterPro" id="IPR057244">
    <property type="entry name" value="GAIN_B"/>
</dbReference>
<feature type="transmembrane region" description="Helical" evidence="17">
    <location>
        <begin position="467"/>
        <end position="487"/>
    </location>
</feature>
<dbReference type="SUPFAM" id="SSF56801">
    <property type="entry name" value="Acetyl-CoA synthetase-like"/>
    <property type="match status" value="1"/>
</dbReference>
<dbReference type="Gene3D" id="2.60.120.740">
    <property type="match status" value="1"/>
</dbReference>
<evidence type="ECO:0000256" key="3">
    <source>
        <dbReference type="ARBA" id="ARBA00011834"/>
    </source>
</evidence>
<evidence type="ECO:0000256" key="9">
    <source>
        <dbReference type="ARBA" id="ARBA00022989"/>
    </source>
</evidence>
<dbReference type="Pfam" id="PF01825">
    <property type="entry name" value="GPS"/>
    <property type="match status" value="1"/>
</dbReference>
<keyword evidence="8" id="KW-0430">Lectin</keyword>
<dbReference type="PROSITE" id="PS50261">
    <property type="entry name" value="G_PROTEIN_RECEP_F2_4"/>
    <property type="match status" value="1"/>
</dbReference>
<dbReference type="GO" id="GO:0005886">
    <property type="term" value="C:plasma membrane"/>
    <property type="evidence" value="ECO:0007669"/>
    <property type="project" value="UniProtKB-SubCell"/>
</dbReference>